<dbReference type="SMART" id="SM00530">
    <property type="entry name" value="HTH_XRE"/>
    <property type="match status" value="1"/>
</dbReference>
<dbReference type="Proteomes" id="UP000287352">
    <property type="component" value="Unassembled WGS sequence"/>
</dbReference>
<sequence length="196" mass="22010">MEDTISMGRRIQQKRIEMNLTQEQMAELLDAATTTISRWESGVVVPSPQYRKRLCEIFRIEHKELFGNELMLSVSNRDEQTIPPAAAFSSPQACRGVPQWPRPSYTPSAQPLVELEISIPTSVVSAREFLQSIQKSVKVNGKQAQSIQDIQINDGNGNGNITIAARLYAPEQLLPPRSDQPEQPPRPYLIKKTQGE</sequence>
<dbReference type="GO" id="GO:0003677">
    <property type="term" value="F:DNA binding"/>
    <property type="evidence" value="ECO:0007669"/>
    <property type="project" value="UniProtKB-KW"/>
</dbReference>
<dbReference type="Gene3D" id="1.10.260.40">
    <property type="entry name" value="lambda repressor-like DNA-binding domains"/>
    <property type="match status" value="1"/>
</dbReference>
<dbReference type="CDD" id="cd00093">
    <property type="entry name" value="HTH_XRE"/>
    <property type="match status" value="1"/>
</dbReference>
<feature type="region of interest" description="Disordered" evidence="2">
    <location>
        <begin position="173"/>
        <end position="196"/>
    </location>
</feature>
<evidence type="ECO:0000256" key="1">
    <source>
        <dbReference type="ARBA" id="ARBA00023125"/>
    </source>
</evidence>
<keyword evidence="5" id="KW-1185">Reference proteome</keyword>
<name>A0A401ZZ01_9CHLR</name>
<evidence type="ECO:0000256" key="2">
    <source>
        <dbReference type="SAM" id="MobiDB-lite"/>
    </source>
</evidence>
<dbReference type="PANTHER" id="PTHR46558:SF4">
    <property type="entry name" value="DNA-BIDING PHAGE PROTEIN"/>
    <property type="match status" value="1"/>
</dbReference>
<dbReference type="PROSITE" id="PS50943">
    <property type="entry name" value="HTH_CROC1"/>
    <property type="match status" value="1"/>
</dbReference>
<dbReference type="SUPFAM" id="SSF47413">
    <property type="entry name" value="lambda repressor-like DNA-binding domains"/>
    <property type="match status" value="1"/>
</dbReference>
<protein>
    <recommendedName>
        <fullName evidence="3">HTH cro/C1-type domain-containing protein</fullName>
    </recommendedName>
</protein>
<evidence type="ECO:0000259" key="3">
    <source>
        <dbReference type="PROSITE" id="PS50943"/>
    </source>
</evidence>
<proteinExistence type="predicted"/>
<dbReference type="InterPro" id="IPR010982">
    <property type="entry name" value="Lambda_DNA-bd_dom_sf"/>
</dbReference>
<dbReference type="RefSeq" id="WP_161975387.1">
    <property type="nucleotide sequence ID" value="NZ_BIFR01000001.1"/>
</dbReference>
<evidence type="ECO:0000313" key="4">
    <source>
        <dbReference type="EMBL" id="GCE12098.1"/>
    </source>
</evidence>
<reference evidence="5" key="1">
    <citation type="submission" date="2018-12" db="EMBL/GenBank/DDBJ databases">
        <title>Tengunoibacter tsumagoiensis gen. nov., sp. nov., Dictyobacter kobayashii sp. nov., D. alpinus sp. nov., and D. joshuensis sp. nov. and description of Dictyobacteraceae fam. nov. within the order Ktedonobacterales isolated from Tengu-no-mugimeshi.</title>
        <authorList>
            <person name="Wang C.M."/>
            <person name="Zheng Y."/>
            <person name="Sakai Y."/>
            <person name="Toyoda A."/>
            <person name="Minakuchi Y."/>
            <person name="Abe K."/>
            <person name="Yokota A."/>
            <person name="Yabe S."/>
        </authorList>
    </citation>
    <scope>NUCLEOTIDE SEQUENCE [LARGE SCALE GENOMIC DNA]</scope>
    <source>
        <strain evidence="5">Uno3</strain>
    </source>
</reference>
<accession>A0A401ZZ01</accession>
<dbReference type="PANTHER" id="PTHR46558">
    <property type="entry name" value="TRACRIPTIONAL REGULATORY PROTEIN-RELATED-RELATED"/>
    <property type="match status" value="1"/>
</dbReference>
<dbReference type="InterPro" id="IPR001387">
    <property type="entry name" value="Cro/C1-type_HTH"/>
</dbReference>
<organism evidence="4 5">
    <name type="scientific">Tengunoibacter tsumagoiensis</name>
    <dbReference type="NCBI Taxonomy" id="2014871"/>
    <lineage>
        <taxon>Bacteria</taxon>
        <taxon>Bacillati</taxon>
        <taxon>Chloroflexota</taxon>
        <taxon>Ktedonobacteria</taxon>
        <taxon>Ktedonobacterales</taxon>
        <taxon>Dictyobacteraceae</taxon>
        <taxon>Tengunoibacter</taxon>
    </lineage>
</organism>
<dbReference type="Pfam" id="PF01381">
    <property type="entry name" value="HTH_3"/>
    <property type="match status" value="1"/>
</dbReference>
<keyword evidence="1" id="KW-0238">DNA-binding</keyword>
<dbReference type="AlphaFoldDB" id="A0A401ZZ01"/>
<evidence type="ECO:0000313" key="5">
    <source>
        <dbReference type="Proteomes" id="UP000287352"/>
    </source>
</evidence>
<dbReference type="EMBL" id="BIFR01000001">
    <property type="protein sequence ID" value="GCE12098.1"/>
    <property type="molecule type" value="Genomic_DNA"/>
</dbReference>
<feature type="domain" description="HTH cro/C1-type" evidence="3">
    <location>
        <begin position="11"/>
        <end position="65"/>
    </location>
</feature>
<comment type="caution">
    <text evidence="4">The sequence shown here is derived from an EMBL/GenBank/DDBJ whole genome shotgun (WGS) entry which is preliminary data.</text>
</comment>
<gene>
    <name evidence="4" type="ORF">KTT_19570</name>
</gene>